<keyword evidence="7" id="KW-0186">Copper</keyword>
<evidence type="ECO:0000256" key="8">
    <source>
        <dbReference type="ARBA" id="ARBA00023136"/>
    </source>
</evidence>
<dbReference type="RefSeq" id="WP_425307405.1">
    <property type="nucleotide sequence ID" value="NZ_CP154795.1"/>
</dbReference>
<comment type="subcellular location">
    <subcellularLocation>
        <location evidence="1">Cell membrane</location>
        <topology evidence="1">Multi-pass membrane protein</topology>
    </subcellularLocation>
</comment>
<dbReference type="PANTHER" id="PTHR34820:SF4">
    <property type="entry name" value="INNER MEMBRANE PROTEIN YEBZ"/>
    <property type="match status" value="1"/>
</dbReference>
<feature type="domain" description="CopC" evidence="10">
    <location>
        <begin position="39"/>
        <end position="131"/>
    </location>
</feature>
<dbReference type="InterPro" id="IPR014756">
    <property type="entry name" value="Ig_E-set"/>
</dbReference>
<reference evidence="12 13" key="1">
    <citation type="submission" date="2024-04" db="EMBL/GenBank/DDBJ databases">
        <title>Isolation of an actinomycete strain from pig manure.</title>
        <authorList>
            <person name="Gong T."/>
            <person name="Yu Z."/>
            <person name="An M."/>
            <person name="Wei C."/>
            <person name="Yang W."/>
            <person name="Liu L."/>
        </authorList>
    </citation>
    <scope>NUCLEOTIDE SEQUENCE [LARGE SCALE GENOMIC DNA]</scope>
    <source>
        <strain evidence="12 13">ZF39</strain>
    </source>
</reference>
<feature type="domain" description="Copper resistance protein D" evidence="11">
    <location>
        <begin position="322"/>
        <end position="422"/>
    </location>
</feature>
<evidence type="ECO:0000256" key="4">
    <source>
        <dbReference type="ARBA" id="ARBA00022723"/>
    </source>
</evidence>
<dbReference type="InterPro" id="IPR032694">
    <property type="entry name" value="CopC/D"/>
</dbReference>
<dbReference type="Pfam" id="PF04234">
    <property type="entry name" value="CopC"/>
    <property type="match status" value="1"/>
</dbReference>
<feature type="transmembrane region" description="Helical" evidence="9">
    <location>
        <begin position="289"/>
        <end position="309"/>
    </location>
</feature>
<dbReference type="Pfam" id="PF05425">
    <property type="entry name" value="CopD"/>
    <property type="match status" value="1"/>
</dbReference>
<evidence type="ECO:0000259" key="11">
    <source>
        <dbReference type="Pfam" id="PF05425"/>
    </source>
</evidence>
<evidence type="ECO:0000256" key="7">
    <source>
        <dbReference type="ARBA" id="ARBA00023008"/>
    </source>
</evidence>
<evidence type="ECO:0000256" key="3">
    <source>
        <dbReference type="ARBA" id="ARBA00022692"/>
    </source>
</evidence>
<feature type="transmembrane region" description="Helical" evidence="9">
    <location>
        <begin position="330"/>
        <end position="353"/>
    </location>
</feature>
<evidence type="ECO:0000256" key="9">
    <source>
        <dbReference type="SAM" id="Phobius"/>
    </source>
</evidence>
<keyword evidence="6 9" id="KW-1133">Transmembrane helix</keyword>
<evidence type="ECO:0000313" key="12">
    <source>
        <dbReference type="EMBL" id="XAN05970.1"/>
    </source>
</evidence>
<keyword evidence="3 9" id="KW-0812">Transmembrane</keyword>
<evidence type="ECO:0000256" key="1">
    <source>
        <dbReference type="ARBA" id="ARBA00004651"/>
    </source>
</evidence>
<feature type="transmembrane region" description="Helical" evidence="9">
    <location>
        <begin position="184"/>
        <end position="204"/>
    </location>
</feature>
<keyword evidence="4" id="KW-0479">Metal-binding</keyword>
<feature type="transmembrane region" description="Helical" evidence="9">
    <location>
        <begin position="359"/>
        <end position="380"/>
    </location>
</feature>
<dbReference type="Proteomes" id="UP001442841">
    <property type="component" value="Chromosome"/>
</dbReference>
<dbReference type="InterPro" id="IPR007348">
    <property type="entry name" value="CopC_dom"/>
</dbReference>
<accession>A0ABZ3FK32</accession>
<keyword evidence="8 9" id="KW-0472">Membrane</keyword>
<evidence type="ECO:0000313" key="13">
    <source>
        <dbReference type="Proteomes" id="UP001442841"/>
    </source>
</evidence>
<dbReference type="Gene3D" id="2.60.40.1220">
    <property type="match status" value="1"/>
</dbReference>
<feature type="transmembrane region" description="Helical" evidence="9">
    <location>
        <begin position="401"/>
        <end position="423"/>
    </location>
</feature>
<dbReference type="EMBL" id="CP154795">
    <property type="protein sequence ID" value="XAN05970.1"/>
    <property type="molecule type" value="Genomic_DNA"/>
</dbReference>
<keyword evidence="2" id="KW-1003">Cell membrane</keyword>
<protein>
    <submittedName>
        <fullName evidence="12">Copper resistance protein CopC</fullName>
    </submittedName>
</protein>
<feature type="transmembrane region" description="Helical" evidence="9">
    <location>
        <begin position="150"/>
        <end position="172"/>
    </location>
</feature>
<gene>
    <name evidence="12" type="ORF">AADG42_01130</name>
</gene>
<feature type="transmembrane region" description="Helical" evidence="9">
    <location>
        <begin position="224"/>
        <end position="245"/>
    </location>
</feature>
<dbReference type="InterPro" id="IPR008457">
    <property type="entry name" value="Cu-R_CopD_dom"/>
</dbReference>
<evidence type="ECO:0000256" key="6">
    <source>
        <dbReference type="ARBA" id="ARBA00022989"/>
    </source>
</evidence>
<dbReference type="SUPFAM" id="SSF81296">
    <property type="entry name" value="E set domains"/>
    <property type="match status" value="1"/>
</dbReference>
<evidence type="ECO:0000256" key="2">
    <source>
        <dbReference type="ARBA" id="ARBA00022475"/>
    </source>
</evidence>
<organism evidence="12 13">
    <name type="scientific">Ammonicoccus fulvus</name>
    <dbReference type="NCBI Taxonomy" id="3138240"/>
    <lineage>
        <taxon>Bacteria</taxon>
        <taxon>Bacillati</taxon>
        <taxon>Actinomycetota</taxon>
        <taxon>Actinomycetes</taxon>
        <taxon>Propionibacteriales</taxon>
        <taxon>Propionibacteriaceae</taxon>
        <taxon>Ammonicoccus</taxon>
    </lineage>
</organism>
<keyword evidence="5" id="KW-0732">Signal</keyword>
<feature type="transmembrane region" description="Helical" evidence="9">
    <location>
        <begin position="257"/>
        <end position="277"/>
    </location>
</feature>
<dbReference type="InterPro" id="IPR014755">
    <property type="entry name" value="Cu-Rt/internalin_Ig-like"/>
</dbReference>
<proteinExistence type="predicted"/>
<evidence type="ECO:0000259" key="10">
    <source>
        <dbReference type="Pfam" id="PF04234"/>
    </source>
</evidence>
<dbReference type="PANTHER" id="PTHR34820">
    <property type="entry name" value="INNER MEMBRANE PROTEIN YEBZ"/>
    <property type="match status" value="1"/>
</dbReference>
<name>A0ABZ3FK32_9ACTN</name>
<keyword evidence="13" id="KW-1185">Reference proteome</keyword>
<evidence type="ECO:0000256" key="5">
    <source>
        <dbReference type="ARBA" id="ARBA00022729"/>
    </source>
</evidence>
<sequence length="550" mass="56595">MNLVAASRRTPRRSLRATLLGVLIGFLLCWAGATPAWAHAELLGSSPADGAVLQVAPATVELDFSEAVQPVPEAARLVLSDGSAQPVAAVARDSRVTITLPDALGDGAYAVSYRILSADGHVVSGVVSFRVGAGEAPGVPTSAPSESTDLAAGLLGAAWYLGLFLVCGPILFDRTVRPGGTPHAVGFGSSLGIGAALALIPFGALSAAGPTPLGRGGLDAWLPLVQMSQVVSSGLTILGIVVVAVATRRDSPTTREVAVAGALIALISPVWVGHSATESPRWLVFLSDLAHLGAGAFWMGGVWALIGWLRGPGRTPRAVIGVVDRFSTAALVSVGALAASGTAMAICILDSPAALFSTAWGQLLLVKLGLVALVLAIAAWNRWRLLPRVRSVESHVAGVRLLARFLRLEALLLIGVLGVTGLVTSLSPRPVAAAETSSEDAAGSNPCTFHAWSQGLHVQGFLDPARGGRNKLTILAEFGTEYVKAPEIEVSARLPAQNLGPLTTNLPAAGDPGTYEGTVTLPVRGNWQFQVSAAVSTYEKPLVLAECVVS</sequence>